<feature type="compositionally biased region" description="Basic and acidic residues" evidence="4">
    <location>
        <begin position="1"/>
        <end position="13"/>
    </location>
</feature>
<dbReference type="InterPro" id="IPR029016">
    <property type="entry name" value="GAF-like_dom_sf"/>
</dbReference>
<gene>
    <name evidence="7" type="ORF">SAMN05660710_00332</name>
</gene>
<keyword evidence="2" id="KW-0238">DNA-binding</keyword>
<dbReference type="GO" id="GO:0045892">
    <property type="term" value="P:negative regulation of DNA-templated transcription"/>
    <property type="evidence" value="ECO:0007669"/>
    <property type="project" value="TreeGrafter"/>
</dbReference>
<dbReference type="STRING" id="336292.SAMN05660710_00332"/>
<keyword evidence="8" id="KW-1185">Reference proteome</keyword>
<dbReference type="EMBL" id="FMVT01000001">
    <property type="protein sequence ID" value="SCX95352.1"/>
    <property type="molecule type" value="Genomic_DNA"/>
</dbReference>
<evidence type="ECO:0000256" key="2">
    <source>
        <dbReference type="ARBA" id="ARBA00023125"/>
    </source>
</evidence>
<dbReference type="InterPro" id="IPR036388">
    <property type="entry name" value="WH-like_DNA-bd_sf"/>
</dbReference>
<evidence type="ECO:0000313" key="7">
    <source>
        <dbReference type="EMBL" id="SCX95352.1"/>
    </source>
</evidence>
<dbReference type="PROSITE" id="PS51078">
    <property type="entry name" value="ICLR_ED"/>
    <property type="match status" value="1"/>
</dbReference>
<dbReference type="InterPro" id="IPR005471">
    <property type="entry name" value="Tscrpt_reg_IclR_N"/>
</dbReference>
<dbReference type="Pfam" id="PF09339">
    <property type="entry name" value="HTH_IclR"/>
    <property type="match status" value="1"/>
</dbReference>
<dbReference type="RefSeq" id="WP_090739760.1">
    <property type="nucleotide sequence ID" value="NZ_FMVT01000001.1"/>
</dbReference>
<dbReference type="InterPro" id="IPR014757">
    <property type="entry name" value="Tscrpt_reg_IclR_C"/>
</dbReference>
<dbReference type="Gene3D" id="1.10.10.10">
    <property type="entry name" value="Winged helix-like DNA-binding domain superfamily/Winged helix DNA-binding domain"/>
    <property type="match status" value="1"/>
</dbReference>
<keyword evidence="3" id="KW-0804">Transcription</keyword>
<evidence type="ECO:0000256" key="4">
    <source>
        <dbReference type="SAM" id="MobiDB-lite"/>
    </source>
</evidence>
<proteinExistence type="predicted"/>
<dbReference type="GO" id="GO:0003677">
    <property type="term" value="F:DNA binding"/>
    <property type="evidence" value="ECO:0007669"/>
    <property type="project" value="UniProtKB-KW"/>
</dbReference>
<feature type="region of interest" description="Disordered" evidence="4">
    <location>
        <begin position="1"/>
        <end position="20"/>
    </location>
</feature>
<evidence type="ECO:0000259" key="5">
    <source>
        <dbReference type="PROSITE" id="PS51077"/>
    </source>
</evidence>
<dbReference type="SUPFAM" id="SSF46785">
    <property type="entry name" value="Winged helix' DNA-binding domain"/>
    <property type="match status" value="1"/>
</dbReference>
<dbReference type="SUPFAM" id="SSF55781">
    <property type="entry name" value="GAF domain-like"/>
    <property type="match status" value="1"/>
</dbReference>
<evidence type="ECO:0000256" key="3">
    <source>
        <dbReference type="ARBA" id="ARBA00023163"/>
    </source>
</evidence>
<evidence type="ECO:0000259" key="6">
    <source>
        <dbReference type="PROSITE" id="PS51078"/>
    </source>
</evidence>
<dbReference type="PANTHER" id="PTHR30136">
    <property type="entry name" value="HELIX-TURN-HELIX TRANSCRIPTIONAL REGULATOR, ICLR FAMILY"/>
    <property type="match status" value="1"/>
</dbReference>
<feature type="domain" description="IclR-ED" evidence="6">
    <location>
        <begin position="83"/>
        <end position="266"/>
    </location>
</feature>
<keyword evidence="1" id="KW-0805">Transcription regulation</keyword>
<dbReference type="PROSITE" id="PS51077">
    <property type="entry name" value="HTH_ICLR"/>
    <property type="match status" value="1"/>
</dbReference>
<feature type="domain" description="HTH iclR-type" evidence="5">
    <location>
        <begin position="19"/>
        <end position="82"/>
    </location>
</feature>
<dbReference type="Gene3D" id="3.30.450.40">
    <property type="match status" value="1"/>
</dbReference>
<name>A0A1G5BYW7_9RHOB</name>
<dbReference type="InterPro" id="IPR050707">
    <property type="entry name" value="HTH_MetabolicPath_Reg"/>
</dbReference>
<sequence>MRAERDEVHHADPEGPSGTQSVDRAMALLDLIGRRSVEGVSLSGLVAGSGLNKATVRRLVLALIRAGMVAQDEASRLYHLGDQAQVLGAMAAQRPGLARLAGESVMRLAQEVGDAALLSVRRGASSLCLLREDGAYPIRTHALVPGQMHPLGVGAGSLALLAALPEGEREEVMAANAAHLARAFPHYAPRLPALVAETAAQGFALNPGLIFEGSWGMGVALRHPGGRLAGALSIAAVDSRMREARRPELLERLRAEAARIERKLAQVAPRQGG</sequence>
<dbReference type="Proteomes" id="UP000199502">
    <property type="component" value="Unassembled WGS sequence"/>
</dbReference>
<evidence type="ECO:0000256" key="1">
    <source>
        <dbReference type="ARBA" id="ARBA00023015"/>
    </source>
</evidence>
<dbReference type="SMART" id="SM00346">
    <property type="entry name" value="HTH_ICLR"/>
    <property type="match status" value="1"/>
</dbReference>
<dbReference type="GO" id="GO:0003700">
    <property type="term" value="F:DNA-binding transcription factor activity"/>
    <property type="evidence" value="ECO:0007669"/>
    <property type="project" value="TreeGrafter"/>
</dbReference>
<protein>
    <submittedName>
        <fullName evidence="7">Transcriptional regulator, IclR family</fullName>
    </submittedName>
</protein>
<dbReference type="PANTHER" id="PTHR30136:SF39">
    <property type="entry name" value="TRANSCRIPTIONAL REGULATORY PROTEIN"/>
    <property type="match status" value="1"/>
</dbReference>
<accession>A0A1G5BYW7</accession>
<reference evidence="7 8" key="1">
    <citation type="submission" date="2016-10" db="EMBL/GenBank/DDBJ databases">
        <authorList>
            <person name="de Groot N.N."/>
        </authorList>
    </citation>
    <scope>NUCLEOTIDE SEQUENCE [LARGE SCALE GENOMIC DNA]</scope>
    <source>
        <strain evidence="7 8">CGMCC 1.8925</strain>
    </source>
</reference>
<dbReference type="AlphaFoldDB" id="A0A1G5BYW7"/>
<evidence type="ECO:0000313" key="8">
    <source>
        <dbReference type="Proteomes" id="UP000199502"/>
    </source>
</evidence>
<organism evidence="7 8">
    <name type="scientific">Paracoccus tibetensis</name>
    <dbReference type="NCBI Taxonomy" id="336292"/>
    <lineage>
        <taxon>Bacteria</taxon>
        <taxon>Pseudomonadati</taxon>
        <taxon>Pseudomonadota</taxon>
        <taxon>Alphaproteobacteria</taxon>
        <taxon>Rhodobacterales</taxon>
        <taxon>Paracoccaceae</taxon>
        <taxon>Paracoccus</taxon>
    </lineage>
</organism>
<dbReference type="OrthoDB" id="9807558at2"/>
<dbReference type="InterPro" id="IPR036390">
    <property type="entry name" value="WH_DNA-bd_sf"/>
</dbReference>
<dbReference type="Pfam" id="PF01614">
    <property type="entry name" value="IclR_C"/>
    <property type="match status" value="1"/>
</dbReference>